<sequence length="123" mass="13898">MKYISTKGATISTYRSALDRTLGCDITWAAYSQHRGVRPLDDVCLYSGWLRCGPTIAMYLPERVLRQFGYTQTIPRFPSQSADPVATRDRISAHFAQYLDKVLTPEQRGIAVIHPWDAAPGYM</sequence>
<dbReference type="InterPro" id="IPR019557">
    <property type="entry name" value="AminoTfrase-like_pln_mobile"/>
</dbReference>
<dbReference type="Proteomes" id="UP000265520">
    <property type="component" value="Unassembled WGS sequence"/>
</dbReference>
<accession>A0A392RHF3</accession>
<proteinExistence type="predicted"/>
<keyword evidence="3" id="KW-1185">Reference proteome</keyword>
<protein>
    <submittedName>
        <fullName evidence="2">Serine/threonine-protein phosphatase 7 long form-like protein</fullName>
    </submittedName>
</protein>
<feature type="non-terminal residue" evidence="2">
    <location>
        <position position="123"/>
    </location>
</feature>
<dbReference type="EMBL" id="LXQA010225490">
    <property type="protein sequence ID" value="MCI35647.1"/>
    <property type="molecule type" value="Genomic_DNA"/>
</dbReference>
<evidence type="ECO:0000313" key="3">
    <source>
        <dbReference type="Proteomes" id="UP000265520"/>
    </source>
</evidence>
<name>A0A392RHF3_9FABA</name>
<dbReference type="Pfam" id="PF10536">
    <property type="entry name" value="PMD"/>
    <property type="match status" value="1"/>
</dbReference>
<evidence type="ECO:0000313" key="2">
    <source>
        <dbReference type="EMBL" id="MCI35647.1"/>
    </source>
</evidence>
<organism evidence="2 3">
    <name type="scientific">Trifolium medium</name>
    <dbReference type="NCBI Taxonomy" id="97028"/>
    <lineage>
        <taxon>Eukaryota</taxon>
        <taxon>Viridiplantae</taxon>
        <taxon>Streptophyta</taxon>
        <taxon>Embryophyta</taxon>
        <taxon>Tracheophyta</taxon>
        <taxon>Spermatophyta</taxon>
        <taxon>Magnoliopsida</taxon>
        <taxon>eudicotyledons</taxon>
        <taxon>Gunneridae</taxon>
        <taxon>Pentapetalae</taxon>
        <taxon>rosids</taxon>
        <taxon>fabids</taxon>
        <taxon>Fabales</taxon>
        <taxon>Fabaceae</taxon>
        <taxon>Papilionoideae</taxon>
        <taxon>50 kb inversion clade</taxon>
        <taxon>NPAAA clade</taxon>
        <taxon>Hologalegina</taxon>
        <taxon>IRL clade</taxon>
        <taxon>Trifolieae</taxon>
        <taxon>Trifolium</taxon>
    </lineage>
</organism>
<dbReference type="AlphaFoldDB" id="A0A392RHF3"/>
<comment type="caution">
    <text evidence="2">The sequence shown here is derived from an EMBL/GenBank/DDBJ whole genome shotgun (WGS) entry which is preliminary data.</text>
</comment>
<evidence type="ECO:0000259" key="1">
    <source>
        <dbReference type="Pfam" id="PF10536"/>
    </source>
</evidence>
<feature type="domain" description="Aminotransferase-like plant mobile" evidence="1">
    <location>
        <begin position="6"/>
        <end position="85"/>
    </location>
</feature>
<reference evidence="2 3" key="1">
    <citation type="journal article" date="2018" name="Front. Plant Sci.">
        <title>Red Clover (Trifolium pratense) and Zigzag Clover (T. medium) - A Picture of Genomic Similarities and Differences.</title>
        <authorList>
            <person name="Dluhosova J."/>
            <person name="Istvanek J."/>
            <person name="Nedelnik J."/>
            <person name="Repkova J."/>
        </authorList>
    </citation>
    <scope>NUCLEOTIDE SEQUENCE [LARGE SCALE GENOMIC DNA]</scope>
    <source>
        <strain evidence="3">cv. 10/8</strain>
        <tissue evidence="2">Leaf</tissue>
    </source>
</reference>